<dbReference type="SUPFAM" id="SSF51905">
    <property type="entry name" value="FAD/NAD(P)-binding domain"/>
    <property type="match status" value="1"/>
</dbReference>
<dbReference type="PATRIC" id="fig|1302272.5.peg.255"/>
<dbReference type="Pfam" id="PF01266">
    <property type="entry name" value="DAO"/>
    <property type="match status" value="1"/>
</dbReference>
<dbReference type="GO" id="GO:0016491">
    <property type="term" value="F:oxidoreductase activity"/>
    <property type="evidence" value="ECO:0007669"/>
    <property type="project" value="UniProtKB-KW"/>
</dbReference>
<dbReference type="InterPro" id="IPR006076">
    <property type="entry name" value="FAD-dep_OxRdtase"/>
</dbReference>
<dbReference type="STRING" id="1302272.FC96_GL000258"/>
<sequence>MKQKVAIIGGGIMGASLAYFLGTLPGGEQVDVTLYDSGIGQATSNAAGIISPWLSKRRNQQWYQLAKDGATLLIQLSREANLSNDIYQQTGTIVTRSDEADLQLLLQTAQSRQQDAPDMGTIELLSATDVQERIPLLTHAQPGIFISGGARIDGAAFVTELLRQAQTKNLTFLPEQVTLNATGDIIRSAGIKHFDTVVVLAGARTADVLKPLGVTAKVRPQKGELIELNVKDYPTLENMPVLMPEGERDFIPFGHGKLIVGATHDDEGGFDLSRSQAVETDLLASAQRFDADLTADNIAQVKIGTRAYTADFAPFFGQVPQHPNVYVASGLGSSGLTTGPVISRLLANKILYGLDDNWGRYTKPTNIYFD</sequence>
<feature type="domain" description="FAD dependent oxidoreductase" evidence="5">
    <location>
        <begin position="4"/>
        <end position="348"/>
    </location>
</feature>
<organism evidence="6 7">
    <name type="scientific">Secundilactobacillus kimchicus JCM 15530</name>
    <dbReference type="NCBI Taxonomy" id="1302272"/>
    <lineage>
        <taxon>Bacteria</taxon>
        <taxon>Bacillati</taxon>
        <taxon>Bacillota</taxon>
        <taxon>Bacilli</taxon>
        <taxon>Lactobacillales</taxon>
        <taxon>Lactobacillaceae</taxon>
        <taxon>Secundilactobacillus</taxon>
    </lineage>
</organism>
<evidence type="ECO:0000313" key="6">
    <source>
        <dbReference type="EMBL" id="KRK49334.1"/>
    </source>
</evidence>
<evidence type="ECO:0000313" key="7">
    <source>
        <dbReference type="Proteomes" id="UP000050911"/>
    </source>
</evidence>
<evidence type="ECO:0000259" key="5">
    <source>
        <dbReference type="Pfam" id="PF01266"/>
    </source>
</evidence>
<dbReference type="SUPFAM" id="SSF54373">
    <property type="entry name" value="FAD-linked reductases, C-terminal domain"/>
    <property type="match status" value="1"/>
</dbReference>
<protein>
    <submittedName>
        <fullName evidence="6">Glycine D-amino acid oxidase</fullName>
    </submittedName>
</protein>
<keyword evidence="4" id="KW-0560">Oxidoreductase</keyword>
<comment type="caution">
    <text evidence="6">The sequence shown here is derived from an EMBL/GenBank/DDBJ whole genome shotgun (WGS) entry which is preliminary data.</text>
</comment>
<name>A0A0R1HSB5_9LACO</name>
<evidence type="ECO:0000256" key="3">
    <source>
        <dbReference type="ARBA" id="ARBA00022630"/>
    </source>
</evidence>
<dbReference type="PANTHER" id="PTHR13847">
    <property type="entry name" value="SARCOSINE DEHYDROGENASE-RELATED"/>
    <property type="match status" value="1"/>
</dbReference>
<dbReference type="RefSeq" id="WP_056941708.1">
    <property type="nucleotide sequence ID" value="NZ_AZCX01000001.1"/>
</dbReference>
<comment type="similarity">
    <text evidence="2">Belongs to the DadA oxidoreductase family.</text>
</comment>
<dbReference type="Gene3D" id="3.30.9.10">
    <property type="entry name" value="D-Amino Acid Oxidase, subunit A, domain 2"/>
    <property type="match status" value="1"/>
</dbReference>
<dbReference type="Gene3D" id="3.50.50.60">
    <property type="entry name" value="FAD/NAD(P)-binding domain"/>
    <property type="match status" value="1"/>
</dbReference>
<dbReference type="GO" id="GO:0005737">
    <property type="term" value="C:cytoplasm"/>
    <property type="evidence" value="ECO:0007669"/>
    <property type="project" value="TreeGrafter"/>
</dbReference>
<comment type="cofactor">
    <cofactor evidence="1">
        <name>FAD</name>
        <dbReference type="ChEBI" id="CHEBI:57692"/>
    </cofactor>
</comment>
<keyword evidence="3" id="KW-0285">Flavoprotein</keyword>
<dbReference type="OrthoDB" id="9805337at2"/>
<gene>
    <name evidence="6" type="ORF">FC96_GL000258</name>
</gene>
<dbReference type="InterPro" id="IPR036188">
    <property type="entry name" value="FAD/NAD-bd_sf"/>
</dbReference>
<reference evidence="6 7" key="1">
    <citation type="journal article" date="2015" name="Genome Announc.">
        <title>Expanding the biotechnology potential of lactobacilli through comparative genomics of 213 strains and associated genera.</title>
        <authorList>
            <person name="Sun Z."/>
            <person name="Harris H.M."/>
            <person name="McCann A."/>
            <person name="Guo C."/>
            <person name="Argimon S."/>
            <person name="Zhang W."/>
            <person name="Yang X."/>
            <person name="Jeffery I.B."/>
            <person name="Cooney J.C."/>
            <person name="Kagawa T.F."/>
            <person name="Liu W."/>
            <person name="Song Y."/>
            <person name="Salvetti E."/>
            <person name="Wrobel A."/>
            <person name="Rasinkangas P."/>
            <person name="Parkhill J."/>
            <person name="Rea M.C."/>
            <person name="O'Sullivan O."/>
            <person name="Ritari J."/>
            <person name="Douillard F.P."/>
            <person name="Paul Ross R."/>
            <person name="Yang R."/>
            <person name="Briner A.E."/>
            <person name="Felis G.E."/>
            <person name="de Vos W.M."/>
            <person name="Barrangou R."/>
            <person name="Klaenhammer T.R."/>
            <person name="Caufield P.W."/>
            <person name="Cui Y."/>
            <person name="Zhang H."/>
            <person name="O'Toole P.W."/>
        </authorList>
    </citation>
    <scope>NUCLEOTIDE SEQUENCE [LARGE SCALE GENOMIC DNA]</scope>
    <source>
        <strain evidence="6 7">JCM 15530</strain>
    </source>
</reference>
<dbReference type="Proteomes" id="UP000050911">
    <property type="component" value="Unassembled WGS sequence"/>
</dbReference>
<dbReference type="AlphaFoldDB" id="A0A0R1HSB5"/>
<dbReference type="PANTHER" id="PTHR13847:SF286">
    <property type="entry name" value="D-AMINO ACID DEHYDROGENASE"/>
    <property type="match status" value="1"/>
</dbReference>
<accession>A0A0R1HSB5</accession>
<evidence type="ECO:0000256" key="1">
    <source>
        <dbReference type="ARBA" id="ARBA00001974"/>
    </source>
</evidence>
<keyword evidence="7" id="KW-1185">Reference proteome</keyword>
<evidence type="ECO:0000256" key="4">
    <source>
        <dbReference type="ARBA" id="ARBA00023002"/>
    </source>
</evidence>
<proteinExistence type="inferred from homology"/>
<dbReference type="EMBL" id="AZCX01000001">
    <property type="protein sequence ID" value="KRK49334.1"/>
    <property type="molecule type" value="Genomic_DNA"/>
</dbReference>
<evidence type="ECO:0000256" key="2">
    <source>
        <dbReference type="ARBA" id="ARBA00009410"/>
    </source>
</evidence>